<feature type="region of interest" description="Disordered" evidence="9">
    <location>
        <begin position="89"/>
        <end position="186"/>
    </location>
</feature>
<evidence type="ECO:0000256" key="3">
    <source>
        <dbReference type="ARBA" id="ARBA00022500"/>
    </source>
</evidence>
<evidence type="ECO:0000259" key="11">
    <source>
        <dbReference type="SMART" id="SM00199"/>
    </source>
</evidence>
<name>F7A287_HORSE</name>
<reference evidence="12 13" key="1">
    <citation type="journal article" date="2009" name="Science">
        <title>Genome sequence, comparative analysis, and population genetics of the domestic horse.</title>
        <authorList>
            <consortium name="Broad Institute Genome Sequencing Platform"/>
            <consortium name="Broad Institute Whole Genome Assembly Team"/>
            <person name="Wade C.M."/>
            <person name="Giulotto E."/>
            <person name="Sigurdsson S."/>
            <person name="Zoli M."/>
            <person name="Gnerre S."/>
            <person name="Imsland F."/>
            <person name="Lear T.L."/>
            <person name="Adelson D.L."/>
            <person name="Bailey E."/>
            <person name="Bellone R.R."/>
            <person name="Bloecker H."/>
            <person name="Distl O."/>
            <person name="Edgar R.C."/>
            <person name="Garber M."/>
            <person name="Leeb T."/>
            <person name="Mauceli E."/>
            <person name="MacLeod J.N."/>
            <person name="Penedo M.C.T."/>
            <person name="Raison J.M."/>
            <person name="Sharpe T."/>
            <person name="Vogel J."/>
            <person name="Andersson L."/>
            <person name="Antczak D.F."/>
            <person name="Biagi T."/>
            <person name="Binns M.M."/>
            <person name="Chowdhary B.P."/>
            <person name="Coleman S.J."/>
            <person name="Della Valle G."/>
            <person name="Fryc S."/>
            <person name="Guerin G."/>
            <person name="Hasegawa T."/>
            <person name="Hill E.W."/>
            <person name="Jurka J."/>
            <person name="Kiialainen A."/>
            <person name="Lindgren G."/>
            <person name="Liu J."/>
            <person name="Magnani E."/>
            <person name="Mickelson J.R."/>
            <person name="Murray J."/>
            <person name="Nergadze S.G."/>
            <person name="Onofrio R."/>
            <person name="Pedroni S."/>
            <person name="Piras M.F."/>
            <person name="Raudsepp T."/>
            <person name="Rocchi M."/>
            <person name="Roeed K.H."/>
            <person name="Ryder O.A."/>
            <person name="Searle S."/>
            <person name="Skow L."/>
            <person name="Swinburne J.E."/>
            <person name="Syvaenen A.C."/>
            <person name="Tozaki T."/>
            <person name="Valberg S.J."/>
            <person name="Vaudin M."/>
            <person name="White J.R."/>
            <person name="Zody M.C."/>
            <person name="Lander E.S."/>
            <person name="Lindblad-Toh K."/>
        </authorList>
    </citation>
    <scope>NUCLEOTIDE SEQUENCE [LARGE SCALE GENOMIC DNA]</scope>
    <source>
        <strain evidence="12 13">Thoroughbred</strain>
    </source>
</reference>
<comment type="subcellular location">
    <subcellularLocation>
        <location evidence="1">Secreted</location>
    </subcellularLocation>
</comment>
<sequence>MAQSLALSLLVLVLAFCIPWTQGSDGGAQDCCLRYSQRKIPLKAVRSYRKQEPSLGCAIPAVVFSPRKRSQPELCADPKEAWVQQLMQRLDKPPARQKPVQDCKKDKGGSKSGKKGKGTKGCKSPSHPSSALPGLRLRKDHSPVPSLEPRSPHHLTRALSPNPRGKKRAGRKEGLGHRTASWCRPPSPLLLHHPPLLYSLPYPAWLSGPHRARPREAEEGESPRKCERRQQDCPLRGKVTQDTGPDPAPHCNPPLPYKCNLY</sequence>
<dbReference type="Pfam" id="PF00048">
    <property type="entry name" value="IL8"/>
    <property type="match status" value="1"/>
</dbReference>
<dbReference type="InParanoid" id="F7A287"/>
<evidence type="ECO:0000313" key="13">
    <source>
        <dbReference type="Proteomes" id="UP000002281"/>
    </source>
</evidence>
<keyword evidence="3" id="KW-0145">Chemotaxis</keyword>
<keyword evidence="13" id="KW-1185">Reference proteome</keyword>
<evidence type="ECO:0000256" key="1">
    <source>
        <dbReference type="ARBA" id="ARBA00004613"/>
    </source>
</evidence>
<dbReference type="STRING" id="9796.ENSECAP00000011903"/>
<dbReference type="InterPro" id="IPR039809">
    <property type="entry name" value="Chemokine_b/g/d"/>
</dbReference>
<comment type="similarity">
    <text evidence="2">Belongs to the intercrine beta (chemokine CC) family.</text>
</comment>
<keyword evidence="5" id="KW-0964">Secreted</keyword>
<evidence type="ECO:0000313" key="12">
    <source>
        <dbReference type="Ensembl" id="ENSECAP00000011903.3"/>
    </source>
</evidence>
<dbReference type="AlphaFoldDB" id="F7A287"/>
<dbReference type="GO" id="GO:0005615">
    <property type="term" value="C:extracellular space"/>
    <property type="evidence" value="ECO:0007669"/>
    <property type="project" value="UniProtKB-KW"/>
</dbReference>
<dbReference type="GO" id="GO:0006954">
    <property type="term" value="P:inflammatory response"/>
    <property type="evidence" value="ECO:0007669"/>
    <property type="project" value="UniProtKB-KW"/>
</dbReference>
<keyword evidence="8" id="KW-0395">Inflammatory response</keyword>
<dbReference type="PaxDb" id="9796-ENSECAP00000011903"/>
<dbReference type="Proteomes" id="UP000002281">
    <property type="component" value="Chromosome 23"/>
</dbReference>
<dbReference type="FunCoup" id="F7A287">
    <property type="interactions" value="192"/>
</dbReference>
<dbReference type="PANTHER" id="PTHR12015">
    <property type="entry name" value="SMALL INDUCIBLE CYTOKINE A"/>
    <property type="match status" value="1"/>
</dbReference>
<dbReference type="GO" id="GO:0006955">
    <property type="term" value="P:immune response"/>
    <property type="evidence" value="ECO:0007669"/>
    <property type="project" value="InterPro"/>
</dbReference>
<evidence type="ECO:0000256" key="10">
    <source>
        <dbReference type="SAM" id="SignalP"/>
    </source>
</evidence>
<keyword evidence="4" id="KW-0202">Cytokine</keyword>
<feature type="compositionally biased region" description="Basic and acidic residues" evidence="9">
    <location>
        <begin position="89"/>
        <end position="109"/>
    </location>
</feature>
<dbReference type="FunFam" id="2.40.50.40:FF:000024">
    <property type="entry name" value="C-C motif chemokine 21"/>
    <property type="match status" value="1"/>
</dbReference>
<dbReference type="SUPFAM" id="SSF54117">
    <property type="entry name" value="Interleukin 8-like chemokines"/>
    <property type="match status" value="1"/>
</dbReference>
<dbReference type="HOGENOM" id="CLU_141716_3_2_1"/>
<dbReference type="InterPro" id="IPR036048">
    <property type="entry name" value="Interleukin_8-like_sf"/>
</dbReference>
<feature type="domain" description="Chemokine interleukin-8-like" evidence="11">
    <location>
        <begin position="28"/>
        <end position="90"/>
    </location>
</feature>
<dbReference type="InterPro" id="IPR001811">
    <property type="entry name" value="Chemokine_IL8-like_dom"/>
</dbReference>
<evidence type="ECO:0000256" key="7">
    <source>
        <dbReference type="ARBA" id="ARBA00023157"/>
    </source>
</evidence>
<proteinExistence type="inferred from homology"/>
<dbReference type="GO" id="GO:0008009">
    <property type="term" value="F:chemokine activity"/>
    <property type="evidence" value="ECO:0007669"/>
    <property type="project" value="InterPro"/>
</dbReference>
<keyword evidence="7" id="KW-1015">Disulfide bond</keyword>
<feature type="signal peptide" evidence="10">
    <location>
        <begin position="1"/>
        <end position="23"/>
    </location>
</feature>
<evidence type="ECO:0000256" key="5">
    <source>
        <dbReference type="ARBA" id="ARBA00022525"/>
    </source>
</evidence>
<dbReference type="PANTHER" id="PTHR12015:SF72">
    <property type="entry name" value="C-C MOTIF CHEMOKINE 21"/>
    <property type="match status" value="1"/>
</dbReference>
<evidence type="ECO:0000256" key="4">
    <source>
        <dbReference type="ARBA" id="ARBA00022514"/>
    </source>
</evidence>
<dbReference type="GeneTree" id="ENSGT01130000278316"/>
<dbReference type="Bgee" id="ENSECAG00000034603">
    <property type="expression patterns" value="Expressed in synovial membrane of synovial joint and 20 other cell types or tissues"/>
</dbReference>
<evidence type="ECO:0000256" key="6">
    <source>
        <dbReference type="ARBA" id="ARBA00022729"/>
    </source>
</evidence>
<evidence type="ECO:0000256" key="8">
    <source>
        <dbReference type="ARBA" id="ARBA00023198"/>
    </source>
</evidence>
<feature type="compositionally biased region" description="Basic and acidic residues" evidence="9">
    <location>
        <begin position="214"/>
        <end position="231"/>
    </location>
</feature>
<reference evidence="12" key="2">
    <citation type="submission" date="2025-08" db="UniProtKB">
        <authorList>
            <consortium name="Ensembl"/>
        </authorList>
    </citation>
    <scope>IDENTIFICATION</scope>
    <source>
        <strain evidence="12">Thoroughbred</strain>
    </source>
</reference>
<dbReference type="Ensembl" id="ENSECAT00000014867.3">
    <property type="protein sequence ID" value="ENSECAP00000011903.3"/>
    <property type="gene ID" value="ENSECAG00000034603.2"/>
</dbReference>
<feature type="chain" id="PRO_5040493675" description="Chemokine interleukin-8-like domain-containing protein" evidence="10">
    <location>
        <begin position="24"/>
        <end position="262"/>
    </location>
</feature>
<dbReference type="Gene3D" id="2.40.50.40">
    <property type="match status" value="1"/>
</dbReference>
<evidence type="ECO:0000256" key="9">
    <source>
        <dbReference type="SAM" id="MobiDB-lite"/>
    </source>
</evidence>
<evidence type="ECO:0000256" key="2">
    <source>
        <dbReference type="ARBA" id="ARBA00010868"/>
    </source>
</evidence>
<feature type="region of interest" description="Disordered" evidence="9">
    <location>
        <begin position="207"/>
        <end position="253"/>
    </location>
</feature>
<keyword evidence="6 10" id="KW-0732">Signal</keyword>
<protein>
    <recommendedName>
        <fullName evidence="11">Chemokine interleukin-8-like domain-containing protein</fullName>
    </recommendedName>
</protein>
<organism evidence="12 13">
    <name type="scientific">Equus caballus</name>
    <name type="common">Horse</name>
    <dbReference type="NCBI Taxonomy" id="9796"/>
    <lineage>
        <taxon>Eukaryota</taxon>
        <taxon>Metazoa</taxon>
        <taxon>Chordata</taxon>
        <taxon>Craniata</taxon>
        <taxon>Vertebrata</taxon>
        <taxon>Euteleostomi</taxon>
        <taxon>Mammalia</taxon>
        <taxon>Eutheria</taxon>
        <taxon>Laurasiatheria</taxon>
        <taxon>Perissodactyla</taxon>
        <taxon>Equidae</taxon>
        <taxon>Equus</taxon>
    </lineage>
</organism>
<reference evidence="12" key="3">
    <citation type="submission" date="2025-09" db="UniProtKB">
        <authorList>
            <consortium name="Ensembl"/>
        </authorList>
    </citation>
    <scope>IDENTIFICATION</scope>
    <source>
        <strain evidence="12">Thoroughbred</strain>
    </source>
</reference>
<dbReference type="SMART" id="SM00199">
    <property type="entry name" value="SCY"/>
    <property type="match status" value="1"/>
</dbReference>
<accession>F7A287</accession>